<reference evidence="1 2" key="1">
    <citation type="submission" date="2016-10" db="EMBL/GenBank/DDBJ databases">
        <authorList>
            <person name="Varghese N."/>
            <person name="Submissions S."/>
        </authorList>
    </citation>
    <scope>NUCLEOTIDE SEQUENCE [LARGE SCALE GENOMIC DNA]</scope>
    <source>
        <strain evidence="1 2">DSM 1361</strain>
    </source>
</reference>
<gene>
    <name evidence="1" type="ORF">SAMN02910344_00145</name>
</gene>
<sequence>MNSMDKTKILECDYSVLRLAGFVSCDEQGGVSEQVVTCIRNIINSYMDSNSMTLLIHGFKEGVRKGYKTDRDIKILKNAYGTEIDNYLKVLSLLITVLLADRITVFSREKLYGIAASFGLEKDELDLLISRMDTGRSAKHEYTRSLMTLIGWIAAADGEMTSRQKEYANTVISEVGDVTSDFYGDFVHGFELDKVPESEIGIVCGFLSKSFESDIQRYNNVRIGCLCLLIGGVREDRRPPAGETYSRLLIVAEALGFSDNELNAVIRHLENSED</sequence>
<accession>A0A662ZE33</accession>
<keyword evidence="2" id="KW-1185">Reference proteome</keyword>
<dbReference type="EMBL" id="FOXF01000002">
    <property type="protein sequence ID" value="SFP00500.1"/>
    <property type="molecule type" value="Genomic_DNA"/>
</dbReference>
<evidence type="ECO:0000313" key="1">
    <source>
        <dbReference type="EMBL" id="SFP00500.1"/>
    </source>
</evidence>
<name>A0A662ZE33_9GAMM</name>
<proteinExistence type="predicted"/>
<evidence type="ECO:0000313" key="2">
    <source>
        <dbReference type="Proteomes" id="UP000243745"/>
    </source>
</evidence>
<dbReference type="Proteomes" id="UP000243745">
    <property type="component" value="Unassembled WGS sequence"/>
</dbReference>
<organism evidence="1 2">
    <name type="scientific">Ruminobacter amylophilus</name>
    <dbReference type="NCBI Taxonomy" id="867"/>
    <lineage>
        <taxon>Bacteria</taxon>
        <taxon>Pseudomonadati</taxon>
        <taxon>Pseudomonadota</taxon>
        <taxon>Gammaproteobacteria</taxon>
        <taxon>Aeromonadales</taxon>
        <taxon>Succinivibrionaceae</taxon>
        <taxon>Ruminobacter</taxon>
    </lineage>
</organism>
<protein>
    <submittedName>
        <fullName evidence="1">Uncharacterized protein</fullName>
    </submittedName>
</protein>
<dbReference type="AlphaFoldDB" id="A0A662ZE33"/>